<name>M2RP88_CERS8</name>
<gene>
    <name evidence="1" type="ORF">CERSUDRAFT_111262</name>
</gene>
<dbReference type="Proteomes" id="UP000016930">
    <property type="component" value="Unassembled WGS sequence"/>
</dbReference>
<keyword evidence="2" id="KW-1185">Reference proteome</keyword>
<accession>M2RP88</accession>
<evidence type="ECO:0000313" key="2">
    <source>
        <dbReference type="Proteomes" id="UP000016930"/>
    </source>
</evidence>
<dbReference type="AlphaFoldDB" id="M2RP88"/>
<proteinExistence type="predicted"/>
<dbReference type="HOGENOM" id="CLU_2263435_0_0_1"/>
<reference evidence="1 2" key="1">
    <citation type="journal article" date="2012" name="Proc. Natl. Acad. Sci. U.S.A.">
        <title>Comparative genomics of Ceriporiopsis subvermispora and Phanerochaete chrysosporium provide insight into selective ligninolysis.</title>
        <authorList>
            <person name="Fernandez-Fueyo E."/>
            <person name="Ruiz-Duenas F.J."/>
            <person name="Ferreira P."/>
            <person name="Floudas D."/>
            <person name="Hibbett D.S."/>
            <person name="Canessa P."/>
            <person name="Larrondo L.F."/>
            <person name="James T.Y."/>
            <person name="Seelenfreund D."/>
            <person name="Lobos S."/>
            <person name="Polanco R."/>
            <person name="Tello M."/>
            <person name="Honda Y."/>
            <person name="Watanabe T."/>
            <person name="Watanabe T."/>
            <person name="Ryu J.S."/>
            <person name="Kubicek C.P."/>
            <person name="Schmoll M."/>
            <person name="Gaskell J."/>
            <person name="Hammel K.E."/>
            <person name="St John F.J."/>
            <person name="Vanden Wymelenberg A."/>
            <person name="Sabat G."/>
            <person name="Splinter BonDurant S."/>
            <person name="Syed K."/>
            <person name="Yadav J.S."/>
            <person name="Doddapaneni H."/>
            <person name="Subramanian V."/>
            <person name="Lavin J.L."/>
            <person name="Oguiza J.A."/>
            <person name="Perez G."/>
            <person name="Pisabarro A.G."/>
            <person name="Ramirez L."/>
            <person name="Santoyo F."/>
            <person name="Master E."/>
            <person name="Coutinho P.M."/>
            <person name="Henrissat B."/>
            <person name="Lombard V."/>
            <person name="Magnuson J.K."/>
            <person name="Kuees U."/>
            <person name="Hori C."/>
            <person name="Igarashi K."/>
            <person name="Samejima M."/>
            <person name="Held B.W."/>
            <person name="Barry K.W."/>
            <person name="LaButti K.M."/>
            <person name="Lapidus A."/>
            <person name="Lindquist E.A."/>
            <person name="Lucas S.M."/>
            <person name="Riley R."/>
            <person name="Salamov A.A."/>
            <person name="Hoffmeister D."/>
            <person name="Schwenk D."/>
            <person name="Hadar Y."/>
            <person name="Yarden O."/>
            <person name="de Vries R.P."/>
            <person name="Wiebenga A."/>
            <person name="Stenlid J."/>
            <person name="Eastwood D."/>
            <person name="Grigoriev I.V."/>
            <person name="Berka R.M."/>
            <person name="Blanchette R.A."/>
            <person name="Kersten P."/>
            <person name="Martinez A.T."/>
            <person name="Vicuna R."/>
            <person name="Cullen D."/>
        </authorList>
    </citation>
    <scope>NUCLEOTIDE SEQUENCE [LARGE SCALE GENOMIC DNA]</scope>
    <source>
        <strain evidence="1 2">B</strain>
    </source>
</reference>
<dbReference type="EMBL" id="KB445792">
    <property type="protein sequence ID" value="EMD40686.1"/>
    <property type="molecule type" value="Genomic_DNA"/>
</dbReference>
<sequence length="103" mass="12394">MRTDFQYCHDRHILVRRHFGRCRKQQAGLLTRRREQRERDREASIIAESINEFDHLHRNIEASGRQAARDIVKQRHHPGRCTPRTKMLCVLGWQRTDTAQEHL</sequence>
<protein>
    <submittedName>
        <fullName evidence="1">Uncharacterized protein</fullName>
    </submittedName>
</protein>
<organism evidence="1 2">
    <name type="scientific">Ceriporiopsis subvermispora (strain B)</name>
    <name type="common">White-rot fungus</name>
    <name type="synonym">Gelatoporia subvermispora</name>
    <dbReference type="NCBI Taxonomy" id="914234"/>
    <lineage>
        <taxon>Eukaryota</taxon>
        <taxon>Fungi</taxon>
        <taxon>Dikarya</taxon>
        <taxon>Basidiomycota</taxon>
        <taxon>Agaricomycotina</taxon>
        <taxon>Agaricomycetes</taxon>
        <taxon>Polyporales</taxon>
        <taxon>Gelatoporiaceae</taxon>
        <taxon>Gelatoporia</taxon>
    </lineage>
</organism>
<evidence type="ECO:0000313" key="1">
    <source>
        <dbReference type="EMBL" id="EMD40686.1"/>
    </source>
</evidence>